<dbReference type="GO" id="GO:0005789">
    <property type="term" value="C:endoplasmic reticulum membrane"/>
    <property type="evidence" value="ECO:0007669"/>
    <property type="project" value="TreeGrafter"/>
</dbReference>
<organism evidence="1 2">
    <name type="scientific">Megalurothrips usitatus</name>
    <name type="common">bean blossom thrips</name>
    <dbReference type="NCBI Taxonomy" id="439358"/>
    <lineage>
        <taxon>Eukaryota</taxon>
        <taxon>Metazoa</taxon>
        <taxon>Ecdysozoa</taxon>
        <taxon>Arthropoda</taxon>
        <taxon>Hexapoda</taxon>
        <taxon>Insecta</taxon>
        <taxon>Pterygota</taxon>
        <taxon>Neoptera</taxon>
        <taxon>Paraneoptera</taxon>
        <taxon>Thysanoptera</taxon>
        <taxon>Terebrantia</taxon>
        <taxon>Thripoidea</taxon>
        <taxon>Thripidae</taxon>
        <taxon>Megalurothrips</taxon>
    </lineage>
</organism>
<dbReference type="PANTHER" id="PTHR46717">
    <property type="entry name" value="E3 UBIQUITIN-PROTEIN LIGASE RNF180"/>
    <property type="match status" value="1"/>
</dbReference>
<proteinExistence type="predicted"/>
<protein>
    <recommendedName>
        <fullName evidence="3">E3 ubiquitin-protein ligase RNF180-like</fullName>
    </recommendedName>
</protein>
<dbReference type="GO" id="GO:0032436">
    <property type="term" value="P:positive regulation of proteasomal ubiquitin-dependent protein catabolic process"/>
    <property type="evidence" value="ECO:0007669"/>
    <property type="project" value="TreeGrafter"/>
</dbReference>
<name>A0AAV7X9Z6_9NEOP</name>
<dbReference type="PANTHER" id="PTHR46717:SF1">
    <property type="entry name" value="E3 UBIQUITIN-PROTEIN LIGASE RNF180"/>
    <property type="match status" value="1"/>
</dbReference>
<gene>
    <name evidence="1" type="ORF">ONE63_002941</name>
</gene>
<evidence type="ECO:0000313" key="1">
    <source>
        <dbReference type="EMBL" id="KAJ1521258.1"/>
    </source>
</evidence>
<evidence type="ECO:0008006" key="3">
    <source>
        <dbReference type="Google" id="ProtNLM"/>
    </source>
</evidence>
<dbReference type="InterPro" id="IPR033263">
    <property type="entry name" value="RNF180"/>
</dbReference>
<dbReference type="GO" id="GO:0031624">
    <property type="term" value="F:ubiquitin conjugating enzyme binding"/>
    <property type="evidence" value="ECO:0007669"/>
    <property type="project" value="TreeGrafter"/>
</dbReference>
<dbReference type="AlphaFoldDB" id="A0AAV7X9Z6"/>
<accession>A0AAV7X9Z6</accession>
<dbReference type="GO" id="GO:0042428">
    <property type="term" value="P:serotonin metabolic process"/>
    <property type="evidence" value="ECO:0007669"/>
    <property type="project" value="TreeGrafter"/>
</dbReference>
<keyword evidence="2" id="KW-1185">Reference proteome</keyword>
<sequence>MAVVLQCGKCRHELIRETPTHSAVLTAHGEESQADPKPDGSKCSDVCQSSHWFLKDTAAPWISDLISKAEWTKGKLNCPNCDARIGSFDFVSTSKCACRSHVLPAVHFVKSKVDSKLQGTDLLAALKK</sequence>
<dbReference type="GO" id="GO:0061630">
    <property type="term" value="F:ubiquitin protein ligase activity"/>
    <property type="evidence" value="ECO:0007669"/>
    <property type="project" value="InterPro"/>
</dbReference>
<dbReference type="EMBL" id="JAPTSV010000013">
    <property type="protein sequence ID" value="KAJ1521258.1"/>
    <property type="molecule type" value="Genomic_DNA"/>
</dbReference>
<dbReference type="GO" id="GO:0000209">
    <property type="term" value="P:protein polyubiquitination"/>
    <property type="evidence" value="ECO:0007669"/>
    <property type="project" value="InterPro"/>
</dbReference>
<dbReference type="Proteomes" id="UP001075354">
    <property type="component" value="Chromosome 13"/>
</dbReference>
<evidence type="ECO:0000313" key="2">
    <source>
        <dbReference type="Proteomes" id="UP001075354"/>
    </source>
</evidence>
<dbReference type="GO" id="GO:0042415">
    <property type="term" value="P:norepinephrine metabolic process"/>
    <property type="evidence" value="ECO:0007669"/>
    <property type="project" value="TreeGrafter"/>
</dbReference>
<reference evidence="1" key="1">
    <citation type="submission" date="2022-12" db="EMBL/GenBank/DDBJ databases">
        <title>Chromosome-level genome assembly of the bean flower thrips Megalurothrips usitatus.</title>
        <authorList>
            <person name="Ma L."/>
            <person name="Liu Q."/>
            <person name="Li H."/>
            <person name="Cai W."/>
        </authorList>
    </citation>
    <scope>NUCLEOTIDE SEQUENCE</scope>
    <source>
        <strain evidence="1">Cailab_2022a</strain>
    </source>
</reference>
<comment type="caution">
    <text evidence="1">The sequence shown here is derived from an EMBL/GenBank/DDBJ whole genome shotgun (WGS) entry which is preliminary data.</text>
</comment>